<dbReference type="PRINTS" id="PR00756">
    <property type="entry name" value="ALADIPTASE"/>
</dbReference>
<feature type="domain" description="Peptidase M1 membrane alanine aminopeptidase" evidence="14">
    <location>
        <begin position="239"/>
        <end position="438"/>
    </location>
</feature>
<evidence type="ECO:0000259" key="15">
    <source>
        <dbReference type="Pfam" id="PF17900"/>
    </source>
</evidence>
<dbReference type="PANTHER" id="PTHR11533">
    <property type="entry name" value="PROTEASE M1 ZINC METALLOPROTEASE"/>
    <property type="match status" value="1"/>
</dbReference>
<feature type="coiled-coil region" evidence="12">
    <location>
        <begin position="663"/>
        <end position="690"/>
    </location>
</feature>
<dbReference type="GO" id="GO:0016285">
    <property type="term" value="F:alanyl aminopeptidase activity"/>
    <property type="evidence" value="ECO:0007669"/>
    <property type="project" value="UniProtKB-EC"/>
</dbReference>
<feature type="chain" id="PRO_5013267220" description="Aminopeptidase N" evidence="13">
    <location>
        <begin position="23"/>
        <end position="696"/>
    </location>
</feature>
<feature type="signal peptide" evidence="13">
    <location>
        <begin position="1"/>
        <end position="22"/>
    </location>
</feature>
<dbReference type="InterPro" id="IPR045357">
    <property type="entry name" value="Aminopeptidase_N-like_N"/>
</dbReference>
<dbReference type="GO" id="GO:0005737">
    <property type="term" value="C:cytoplasm"/>
    <property type="evidence" value="ECO:0007669"/>
    <property type="project" value="TreeGrafter"/>
</dbReference>
<dbReference type="GO" id="GO:0008270">
    <property type="term" value="F:zinc ion binding"/>
    <property type="evidence" value="ECO:0007669"/>
    <property type="project" value="InterPro"/>
</dbReference>
<dbReference type="InterPro" id="IPR027268">
    <property type="entry name" value="Peptidase_M4/M1_CTD_sf"/>
</dbReference>
<dbReference type="EMBL" id="FPIY01000001">
    <property type="protein sequence ID" value="SFW18790.1"/>
    <property type="molecule type" value="Genomic_DNA"/>
</dbReference>
<gene>
    <name evidence="16" type="ORF">SAMN05660313_00371</name>
</gene>
<dbReference type="Gene3D" id="1.10.390.10">
    <property type="entry name" value="Neutral Protease Domain 2"/>
    <property type="match status" value="1"/>
</dbReference>
<dbReference type="Pfam" id="PF01433">
    <property type="entry name" value="Peptidase_M1"/>
    <property type="match status" value="1"/>
</dbReference>
<proteinExistence type="inferred from homology"/>
<dbReference type="GO" id="GO:0005615">
    <property type="term" value="C:extracellular space"/>
    <property type="evidence" value="ECO:0007669"/>
    <property type="project" value="TreeGrafter"/>
</dbReference>
<keyword evidence="10" id="KW-0862">Zinc</keyword>
<protein>
    <recommendedName>
        <fullName evidence="5">Aminopeptidase N</fullName>
        <ecNumber evidence="4">3.4.11.2</ecNumber>
    </recommendedName>
</protein>
<keyword evidence="7" id="KW-0645">Protease</keyword>
<dbReference type="SUPFAM" id="SSF55486">
    <property type="entry name" value="Metalloproteases ('zincins'), catalytic domain"/>
    <property type="match status" value="1"/>
</dbReference>
<evidence type="ECO:0000256" key="12">
    <source>
        <dbReference type="SAM" id="Coils"/>
    </source>
</evidence>
<evidence type="ECO:0000256" key="7">
    <source>
        <dbReference type="ARBA" id="ARBA00022670"/>
    </source>
</evidence>
<keyword evidence="6 16" id="KW-0031">Aminopeptidase</keyword>
<evidence type="ECO:0000256" key="10">
    <source>
        <dbReference type="ARBA" id="ARBA00022833"/>
    </source>
</evidence>
<dbReference type="InterPro" id="IPR050344">
    <property type="entry name" value="Peptidase_M1_aminopeptidases"/>
</dbReference>
<organism evidence="16 17">
    <name type="scientific">Cellulophaga fucicola</name>
    <dbReference type="NCBI Taxonomy" id="76595"/>
    <lineage>
        <taxon>Bacteria</taxon>
        <taxon>Pseudomonadati</taxon>
        <taxon>Bacteroidota</taxon>
        <taxon>Flavobacteriia</taxon>
        <taxon>Flavobacteriales</taxon>
        <taxon>Flavobacteriaceae</taxon>
        <taxon>Cellulophaga</taxon>
    </lineage>
</organism>
<evidence type="ECO:0000313" key="17">
    <source>
        <dbReference type="Proteomes" id="UP000183257"/>
    </source>
</evidence>
<dbReference type="STRING" id="76595.SAMN05660313_00371"/>
<dbReference type="AlphaFoldDB" id="A0A1K1MA25"/>
<dbReference type="Gene3D" id="2.60.40.1730">
    <property type="entry name" value="tricorn interacting facor f3 domain"/>
    <property type="match status" value="1"/>
</dbReference>
<evidence type="ECO:0000256" key="6">
    <source>
        <dbReference type="ARBA" id="ARBA00022438"/>
    </source>
</evidence>
<dbReference type="CDD" id="cd09603">
    <property type="entry name" value="M1_APN_like"/>
    <property type="match status" value="1"/>
</dbReference>
<feature type="domain" description="Aminopeptidase N-like N-terminal" evidence="15">
    <location>
        <begin position="35"/>
        <end position="199"/>
    </location>
</feature>
<evidence type="ECO:0000256" key="4">
    <source>
        <dbReference type="ARBA" id="ARBA00012564"/>
    </source>
</evidence>
<evidence type="ECO:0000313" key="16">
    <source>
        <dbReference type="EMBL" id="SFW18790.1"/>
    </source>
</evidence>
<comment type="similarity">
    <text evidence="3">Belongs to the peptidase M1 family.</text>
</comment>
<dbReference type="GO" id="GO:0042277">
    <property type="term" value="F:peptide binding"/>
    <property type="evidence" value="ECO:0007669"/>
    <property type="project" value="TreeGrafter"/>
</dbReference>
<dbReference type="EC" id="3.4.11.2" evidence="4"/>
<evidence type="ECO:0000256" key="9">
    <source>
        <dbReference type="ARBA" id="ARBA00022801"/>
    </source>
</evidence>
<evidence type="ECO:0000256" key="8">
    <source>
        <dbReference type="ARBA" id="ARBA00022723"/>
    </source>
</evidence>
<evidence type="ECO:0000256" key="13">
    <source>
        <dbReference type="SAM" id="SignalP"/>
    </source>
</evidence>
<keyword evidence="9" id="KW-0378">Hydrolase</keyword>
<keyword evidence="12" id="KW-0175">Coiled coil</keyword>
<dbReference type="PANTHER" id="PTHR11533:SF174">
    <property type="entry name" value="PUROMYCIN-SENSITIVE AMINOPEPTIDASE-RELATED"/>
    <property type="match status" value="1"/>
</dbReference>
<dbReference type="Proteomes" id="UP000183257">
    <property type="component" value="Unassembled WGS sequence"/>
</dbReference>
<accession>A0A1K1MA25</accession>
<dbReference type="OrthoDB" id="100605at2"/>
<dbReference type="Pfam" id="PF17900">
    <property type="entry name" value="Peptidase_M1_N"/>
    <property type="match status" value="1"/>
</dbReference>
<reference evidence="17" key="1">
    <citation type="submission" date="2016-11" db="EMBL/GenBank/DDBJ databases">
        <authorList>
            <person name="Varghese N."/>
            <person name="Submissions S."/>
        </authorList>
    </citation>
    <scope>NUCLEOTIDE SEQUENCE [LARGE SCALE GENOMIC DNA]</scope>
    <source>
        <strain evidence="17">DSM 24786</strain>
    </source>
</reference>
<dbReference type="GO" id="GO:0016020">
    <property type="term" value="C:membrane"/>
    <property type="evidence" value="ECO:0007669"/>
    <property type="project" value="TreeGrafter"/>
</dbReference>
<evidence type="ECO:0000259" key="14">
    <source>
        <dbReference type="Pfam" id="PF01433"/>
    </source>
</evidence>
<keyword evidence="8" id="KW-0479">Metal-binding</keyword>
<dbReference type="GO" id="GO:0070006">
    <property type="term" value="F:metalloaminopeptidase activity"/>
    <property type="evidence" value="ECO:0007669"/>
    <property type="project" value="TreeGrafter"/>
</dbReference>
<keyword evidence="13" id="KW-0732">Signal</keyword>
<name>A0A1K1MA25_9FLAO</name>
<evidence type="ECO:0000256" key="11">
    <source>
        <dbReference type="ARBA" id="ARBA00023049"/>
    </source>
</evidence>
<keyword evidence="17" id="KW-1185">Reference proteome</keyword>
<dbReference type="InterPro" id="IPR014782">
    <property type="entry name" value="Peptidase_M1_dom"/>
</dbReference>
<comment type="cofactor">
    <cofactor evidence="2">
        <name>Zn(2+)</name>
        <dbReference type="ChEBI" id="CHEBI:29105"/>
    </cofactor>
</comment>
<evidence type="ECO:0000256" key="5">
    <source>
        <dbReference type="ARBA" id="ARBA00015611"/>
    </source>
</evidence>
<sequence>MMTFFRYFSLFFICTQCLVLQAQEQSKVDFLEADVVLYPNAETKTINGTVSYTFTTLAKVDSVFLDAKHMTFTKVLLNNRSVKHIVDANRITLFKKLKEGKKYKLELTYKAEPKQTLYFFGWNKEDTTNNQIWTQGQGKYTSHWLPSFDDMNEKVVFNLDITFHEKYQVIANGKLKSTNTTNGLKRWQYTMSNPMSSYLLAFAIGKYSVKKQVSSSGIPIELYYYPKDSAKVETTYRYSNEIFNFLENEIGVPYPWQVYKQIPVRDFLYAGMENTTTTIFSDAYVVDSIAYNDTNYVNINAHELAHQWFGDLVTEVSSNHHWLHEGFATYYAYLAQKEVLGEDFFNWKLYSTALQLDKFSQNNKGESLINPKASSLTFYEKGAWALHALVHKVGKDAFKKGVKKYLEKHKYKNVTVSDFLKSIEEASGTDLSDYKKTWLEATTFPTDKAKAILKKTSSSVASFYMLQKELSVSKKPNSVIIDRYWEQTTSTELKNNIIEFYSKSLSKAVKDNILKSNNVMLRKTLALNTPKILGEDVSFFESFLTDESYTTIENILYKLWIYNPEKRVDYLDKTEGVIGFSSKNVRQLWLALAIMTKEYNVDLKAEYLKELRGYTSEVEYFETRQLAFSYLNDLFYLDDTNLKDLIHATNHPVWQFKKFARNLVEDLLEKKEYKKKLEELEGQVSKADFKYIKSKL</sequence>
<dbReference type="GO" id="GO:0043171">
    <property type="term" value="P:peptide catabolic process"/>
    <property type="evidence" value="ECO:0007669"/>
    <property type="project" value="TreeGrafter"/>
</dbReference>
<comment type="catalytic activity">
    <reaction evidence="1">
        <text>Release of an N-terminal amino acid, Xaa-|-Yaa- from a peptide, amide or arylamide. Xaa is preferably Ala, but may be most amino acids including Pro (slow action). When a terminal hydrophobic residue is followed by a prolyl residue, the two may be released as an intact Xaa-Pro dipeptide.</text>
        <dbReference type="EC" id="3.4.11.2"/>
    </reaction>
</comment>
<keyword evidence="11" id="KW-0482">Metalloprotease</keyword>
<dbReference type="GO" id="GO:0006508">
    <property type="term" value="P:proteolysis"/>
    <property type="evidence" value="ECO:0007669"/>
    <property type="project" value="UniProtKB-KW"/>
</dbReference>
<dbReference type="InterPro" id="IPR001930">
    <property type="entry name" value="Peptidase_M1"/>
</dbReference>
<dbReference type="InterPro" id="IPR042097">
    <property type="entry name" value="Aminopeptidase_N-like_N_sf"/>
</dbReference>
<evidence type="ECO:0000256" key="3">
    <source>
        <dbReference type="ARBA" id="ARBA00010136"/>
    </source>
</evidence>
<evidence type="ECO:0000256" key="1">
    <source>
        <dbReference type="ARBA" id="ARBA00000098"/>
    </source>
</evidence>
<dbReference type="SUPFAM" id="SSF63737">
    <property type="entry name" value="Leukotriene A4 hydrolase N-terminal domain"/>
    <property type="match status" value="1"/>
</dbReference>
<evidence type="ECO:0000256" key="2">
    <source>
        <dbReference type="ARBA" id="ARBA00001947"/>
    </source>
</evidence>